<dbReference type="PANTHER" id="PTHR33171">
    <property type="entry name" value="LAR_N DOMAIN-CONTAINING PROTEIN"/>
    <property type="match status" value="1"/>
</dbReference>
<protein>
    <submittedName>
        <fullName evidence="1">Uncharacterized protein</fullName>
    </submittedName>
</protein>
<evidence type="ECO:0000313" key="1">
    <source>
        <dbReference type="EMBL" id="CUR52577.1"/>
    </source>
</evidence>
<name>A0A128A5H4_9ARCH</name>
<dbReference type="Gene3D" id="3.90.226.30">
    <property type="match status" value="1"/>
</dbReference>
<dbReference type="EMBL" id="LN890280">
    <property type="protein sequence ID" value="CUR52577.1"/>
    <property type="molecule type" value="Genomic_DNA"/>
</dbReference>
<dbReference type="KEGG" id="ndv:NDEV_1815"/>
<dbReference type="InterPro" id="IPR043166">
    <property type="entry name" value="LarA-like_C"/>
</dbReference>
<proteinExistence type="predicted"/>
<sequence>MPEIWLSYGPTDVVLDVRAENLEHQIGSGGVNLTDSEITSKLESLDMSKPTEFVIMEHSKTIQKVIAILLDICTKKSLPKPKFLADKSNLNFIKTVFSDPSISVSEFDASQFSNANLIFIGEMEFDGLFGYNTMSTKILRRFGKDNMLEAYEKREGNLPLPGYELQTMQVAKKFTDGFEISTIEIVANQTGIVDIAVGHPSSTFSLVKSLSSVAMHEIEKHRVAIVSTGKEASNETLSGALSSIWNCSGAIKEEGLVILLAECKNGLGSEAIQQYVEGRMSLDRLKNPSKYIDGMEDLLFLTEMRKKFGIGIVSILPYLYTKDKLELTPFSGAKETIDYILKTYGDRQKISIISDGSHTLLR</sequence>
<accession>A0A128A5H4</accession>
<keyword evidence="2" id="KW-1185">Reference proteome</keyword>
<dbReference type="AlphaFoldDB" id="A0A128A5H4"/>
<evidence type="ECO:0000313" key="2">
    <source>
        <dbReference type="Proteomes" id="UP000196239"/>
    </source>
</evidence>
<reference evidence="2" key="1">
    <citation type="submission" date="2015-10" db="EMBL/GenBank/DDBJ databases">
        <authorList>
            <person name="Lehtovirta-Morley L.E."/>
            <person name="Vieille C."/>
        </authorList>
    </citation>
    <scope>NUCLEOTIDE SEQUENCE [LARGE SCALE GENOMIC DNA]</scope>
</reference>
<dbReference type="InterPro" id="IPR048068">
    <property type="entry name" value="LarA-like"/>
</dbReference>
<organism evidence="1 2">
    <name type="scientific">Nitrosotalea devaniterrae</name>
    <dbReference type="NCBI Taxonomy" id="1078905"/>
    <lineage>
        <taxon>Archaea</taxon>
        <taxon>Nitrososphaerota</taxon>
        <taxon>Nitrososphaeria</taxon>
        <taxon>Nitrosotaleales</taxon>
        <taxon>Nitrosotaleaceae</taxon>
        <taxon>Nitrosotalea</taxon>
    </lineage>
</organism>
<dbReference type="Proteomes" id="UP000196239">
    <property type="component" value="Chromosome 1"/>
</dbReference>
<dbReference type="PANTHER" id="PTHR33171:SF17">
    <property type="entry name" value="LARA-LIKE N-TERMINAL DOMAIN-CONTAINING PROTEIN"/>
    <property type="match status" value="1"/>
</dbReference>
<gene>
    <name evidence="1" type="ORF">NDEV_1815</name>
</gene>